<dbReference type="GO" id="GO:0061630">
    <property type="term" value="F:ubiquitin protein ligase activity"/>
    <property type="evidence" value="ECO:0007669"/>
    <property type="project" value="UniProtKB-EC"/>
</dbReference>
<accession>G8JPC7</accession>
<dbReference type="SUPFAM" id="SSF50978">
    <property type="entry name" value="WD40 repeat-like"/>
    <property type="match status" value="1"/>
</dbReference>
<dbReference type="AlphaFoldDB" id="G8JPC7"/>
<keyword evidence="3" id="KW-0479">Metal-binding</keyword>
<dbReference type="InterPro" id="IPR001841">
    <property type="entry name" value="Znf_RING"/>
</dbReference>
<dbReference type="Gene3D" id="2.130.10.10">
    <property type="entry name" value="YVTN repeat-like/Quinoprotein amine dehydrogenase"/>
    <property type="match status" value="1"/>
</dbReference>
<keyword evidence="7 9" id="KW-0472">Membrane</keyword>
<dbReference type="KEGG" id="erc:Ecym_2458"/>
<dbReference type="InterPro" id="IPR057308">
    <property type="entry name" value="CHCR_PEP5_VPS11"/>
</dbReference>
<dbReference type="InterPro" id="IPR013083">
    <property type="entry name" value="Znf_RING/FYVE/PHD"/>
</dbReference>
<dbReference type="PANTHER" id="PTHR23323">
    <property type="entry name" value="VACUOLAR PROTEIN SORTING-ASSOCIATED PROTEIN"/>
    <property type="match status" value="1"/>
</dbReference>
<dbReference type="PROSITE" id="PS50236">
    <property type="entry name" value="CHCR"/>
    <property type="match status" value="1"/>
</dbReference>
<evidence type="ECO:0000313" key="15">
    <source>
        <dbReference type="Proteomes" id="UP000006790"/>
    </source>
</evidence>
<feature type="coiled-coil region" evidence="12">
    <location>
        <begin position="880"/>
        <end position="914"/>
    </location>
</feature>
<keyword evidence="9" id="KW-0833">Ubl conjugation pathway</keyword>
<dbReference type="RefSeq" id="XP_003645002.1">
    <property type="nucleotide sequence ID" value="XM_003644954.1"/>
</dbReference>
<reference evidence="15" key="1">
    <citation type="journal article" date="2012" name="G3 (Bethesda)">
        <title>Pichia sorbitophila, an interspecies yeast hybrid reveals early steps of genome resolution following polyploidization.</title>
        <authorList>
            <person name="Leh Louis V."/>
            <person name="Despons L."/>
            <person name="Friedrich A."/>
            <person name="Martin T."/>
            <person name="Durrens P."/>
            <person name="Casaregola S."/>
            <person name="Neuveglise C."/>
            <person name="Fairhead C."/>
            <person name="Marck C."/>
            <person name="Cruz J.A."/>
            <person name="Straub M.L."/>
            <person name="Kugler V."/>
            <person name="Sacerdot C."/>
            <person name="Uzunov Z."/>
            <person name="Thierry A."/>
            <person name="Weiss S."/>
            <person name="Bleykasten C."/>
            <person name="De Montigny J."/>
            <person name="Jacques N."/>
            <person name="Jung P."/>
            <person name="Lemaire M."/>
            <person name="Mallet S."/>
            <person name="Morel G."/>
            <person name="Richard G.F."/>
            <person name="Sarkar A."/>
            <person name="Savel G."/>
            <person name="Schacherer J."/>
            <person name="Seret M.L."/>
            <person name="Talla E."/>
            <person name="Samson G."/>
            <person name="Jubin C."/>
            <person name="Poulain J."/>
            <person name="Vacherie B."/>
            <person name="Barbe V."/>
            <person name="Pelletier E."/>
            <person name="Sherman D.J."/>
            <person name="Westhof E."/>
            <person name="Weissenbach J."/>
            <person name="Baret P.V."/>
            <person name="Wincker P."/>
            <person name="Gaillardin C."/>
            <person name="Dujon B."/>
            <person name="Souciet J.L."/>
        </authorList>
    </citation>
    <scope>NUCLEOTIDE SEQUENCE [LARGE SCALE GENOMIC DNA]</scope>
    <source>
        <strain evidence="15">CBS 270.75 / DBVPG 7215 / KCTC 17166 / NRRL Y-17582</strain>
    </source>
</reference>
<dbReference type="STRING" id="931890.G8JPC7"/>
<dbReference type="GO" id="GO:0032889">
    <property type="term" value="P:regulation of vacuole fusion, non-autophagic"/>
    <property type="evidence" value="ECO:0007669"/>
    <property type="project" value="EnsemblFungi"/>
</dbReference>
<dbReference type="InterPro" id="IPR015943">
    <property type="entry name" value="WD40/YVTN_repeat-like_dom_sf"/>
</dbReference>
<dbReference type="InterPro" id="IPR001965">
    <property type="entry name" value="Znf_PHD"/>
</dbReference>
<evidence type="ECO:0000256" key="5">
    <source>
        <dbReference type="ARBA" id="ARBA00022833"/>
    </source>
</evidence>
<dbReference type="GeneID" id="11473095"/>
<dbReference type="GO" id="GO:0006895">
    <property type="term" value="P:Golgi to endosome transport"/>
    <property type="evidence" value="ECO:0007669"/>
    <property type="project" value="EnsemblFungi"/>
</dbReference>
<dbReference type="GO" id="GO:0099022">
    <property type="term" value="P:vesicle tethering"/>
    <property type="evidence" value="ECO:0007669"/>
    <property type="project" value="EnsemblFungi"/>
</dbReference>
<dbReference type="GO" id="GO:0030674">
    <property type="term" value="F:protein-macromolecule adaptor activity"/>
    <property type="evidence" value="ECO:0007669"/>
    <property type="project" value="TreeGrafter"/>
</dbReference>
<dbReference type="Pfam" id="PF12451">
    <property type="entry name" value="VPS11_C"/>
    <property type="match status" value="1"/>
</dbReference>
<evidence type="ECO:0000256" key="8">
    <source>
        <dbReference type="ARBA" id="ARBA00029433"/>
    </source>
</evidence>
<dbReference type="PROSITE" id="PS50089">
    <property type="entry name" value="ZF_RING_2"/>
    <property type="match status" value="1"/>
</dbReference>
<dbReference type="HOGENOM" id="CLU_001287_0_0_1"/>
<dbReference type="GO" id="GO:0033263">
    <property type="term" value="C:CORVET complex"/>
    <property type="evidence" value="ECO:0007669"/>
    <property type="project" value="UniProtKB-UniRule"/>
</dbReference>
<dbReference type="eggNOG" id="KOG2114">
    <property type="taxonomic scope" value="Eukaryota"/>
</dbReference>
<dbReference type="SMART" id="SM00184">
    <property type="entry name" value="RING"/>
    <property type="match status" value="1"/>
</dbReference>
<dbReference type="CDD" id="cd16688">
    <property type="entry name" value="RING-H2_Vps11"/>
    <property type="match status" value="1"/>
</dbReference>
<proteinExistence type="inferred from homology"/>
<evidence type="ECO:0000259" key="13">
    <source>
        <dbReference type="PROSITE" id="PS50089"/>
    </source>
</evidence>
<dbReference type="GO" id="GO:0006886">
    <property type="term" value="P:intracellular protein transport"/>
    <property type="evidence" value="ECO:0007669"/>
    <property type="project" value="UniProtKB-UniRule"/>
</dbReference>
<dbReference type="GO" id="GO:0030897">
    <property type="term" value="C:HOPS complex"/>
    <property type="evidence" value="ECO:0007669"/>
    <property type="project" value="UniProtKB-UniRule"/>
</dbReference>
<dbReference type="PANTHER" id="PTHR23323:SF24">
    <property type="entry name" value="VACUOLAR PROTEIN SORTING-ASSOCIATED PROTEIN 11 HOMOLOG"/>
    <property type="match status" value="1"/>
</dbReference>
<dbReference type="GO" id="GO:0035091">
    <property type="term" value="F:phosphatidylinositol binding"/>
    <property type="evidence" value="ECO:0007669"/>
    <property type="project" value="EnsemblFungi"/>
</dbReference>
<dbReference type="GO" id="GO:0036205">
    <property type="term" value="P:histone catabolic process"/>
    <property type="evidence" value="ECO:0007669"/>
    <property type="project" value="EnsemblFungi"/>
</dbReference>
<dbReference type="SUPFAM" id="SSF57850">
    <property type="entry name" value="RING/U-box"/>
    <property type="match status" value="1"/>
</dbReference>
<dbReference type="EC" id="2.3.2.27" evidence="9"/>
<comment type="subcellular location">
    <subcellularLocation>
        <location evidence="8">Endomembrane system</location>
        <topology evidence="8">Peripheral membrane protein</topology>
        <orientation evidence="8">Cytoplasmic side</orientation>
    </subcellularLocation>
    <subcellularLocation>
        <location evidence="9">Vacuole membrane</location>
        <topology evidence="9">Peripheral membrane protein</topology>
        <orientation evidence="9">Cytoplasmic side</orientation>
    </subcellularLocation>
</comment>
<evidence type="ECO:0000256" key="9">
    <source>
        <dbReference type="PIRNR" id="PIRNR007860"/>
    </source>
</evidence>
<protein>
    <recommendedName>
        <fullName evidence="9">E3 ubiquitin-protein ligase PEP5</fullName>
        <ecNumber evidence="9">2.3.2.27</ecNumber>
    </recommendedName>
</protein>
<feature type="repeat" description="CHCR" evidence="11">
    <location>
        <begin position="405"/>
        <end position="585"/>
    </location>
</feature>
<dbReference type="OrthoDB" id="26184at2759"/>
<dbReference type="GO" id="GO:0042144">
    <property type="term" value="P:vacuole fusion, non-autophagic"/>
    <property type="evidence" value="ECO:0007669"/>
    <property type="project" value="EnsemblFungi"/>
</dbReference>
<dbReference type="Pfam" id="PF23341">
    <property type="entry name" value="PEP5_VPS11_N"/>
    <property type="match status" value="1"/>
</dbReference>
<keyword evidence="4 10" id="KW-0863">Zinc-finger</keyword>
<dbReference type="Proteomes" id="UP000006790">
    <property type="component" value="Chromosome 2"/>
</dbReference>
<keyword evidence="9" id="KW-0926">Vacuole</keyword>
<gene>
    <name evidence="14" type="ordered locus">Ecym_2458</name>
</gene>
<comment type="similarity">
    <text evidence="1 9">Belongs to the VPS11 family.</text>
</comment>
<evidence type="ECO:0000256" key="2">
    <source>
        <dbReference type="ARBA" id="ARBA00022448"/>
    </source>
</evidence>
<dbReference type="InterPro" id="IPR016528">
    <property type="entry name" value="VPS11"/>
</dbReference>
<name>G8JPC7_ERECY</name>
<evidence type="ECO:0000256" key="10">
    <source>
        <dbReference type="PROSITE-ProRule" id="PRU00175"/>
    </source>
</evidence>
<dbReference type="Gene3D" id="3.30.40.10">
    <property type="entry name" value="Zinc/RING finger domain, C3HC4 (zinc finger)"/>
    <property type="match status" value="1"/>
</dbReference>
<dbReference type="Pfam" id="PF23356">
    <property type="entry name" value="TPR_PEP5_VPS11"/>
    <property type="match status" value="1"/>
</dbReference>
<evidence type="ECO:0000256" key="3">
    <source>
        <dbReference type="ARBA" id="ARBA00022723"/>
    </source>
</evidence>
<dbReference type="InterPro" id="IPR000547">
    <property type="entry name" value="Clathrin_H-chain/VPS_repeat"/>
</dbReference>
<comment type="catalytic activity">
    <reaction evidence="9">
        <text>S-ubiquitinyl-[E2 ubiquitin-conjugating enzyme]-L-cysteine + [acceptor protein]-L-lysine = [E2 ubiquitin-conjugating enzyme]-L-cysteine + N(6)-ubiquitinyl-[acceptor protein]-L-lysine.</text>
        <dbReference type="EC" id="2.3.2.27"/>
    </reaction>
</comment>
<keyword evidence="5" id="KW-0862">Zinc</keyword>
<keyword evidence="2 9" id="KW-0813">Transport</keyword>
<dbReference type="GO" id="GO:0031901">
    <property type="term" value="C:early endosome membrane"/>
    <property type="evidence" value="ECO:0007669"/>
    <property type="project" value="EnsemblFungi"/>
</dbReference>
<evidence type="ECO:0000256" key="6">
    <source>
        <dbReference type="ARBA" id="ARBA00022927"/>
    </source>
</evidence>
<keyword evidence="9" id="KW-0808">Transferase</keyword>
<dbReference type="GO" id="GO:0007032">
    <property type="term" value="P:endosome organization"/>
    <property type="evidence" value="ECO:0007669"/>
    <property type="project" value="TreeGrafter"/>
</dbReference>
<dbReference type="FunCoup" id="G8JPC7">
    <property type="interactions" value="599"/>
</dbReference>
<keyword evidence="6 9" id="KW-0653">Protein transport</keyword>
<keyword evidence="12" id="KW-0175">Coiled coil</keyword>
<dbReference type="GO" id="GO:0008270">
    <property type="term" value="F:zinc ion binding"/>
    <property type="evidence" value="ECO:0007669"/>
    <property type="project" value="UniProtKB-KW"/>
</dbReference>
<evidence type="ECO:0000256" key="7">
    <source>
        <dbReference type="ARBA" id="ARBA00023136"/>
    </source>
</evidence>
<evidence type="ECO:0000313" key="14">
    <source>
        <dbReference type="EMBL" id="AET38185.1"/>
    </source>
</evidence>
<evidence type="ECO:0000256" key="12">
    <source>
        <dbReference type="SAM" id="Coils"/>
    </source>
</evidence>
<dbReference type="GO" id="GO:0035542">
    <property type="term" value="P:regulation of SNARE complex assembly"/>
    <property type="evidence" value="ECO:0007669"/>
    <property type="project" value="EnsemblFungi"/>
</dbReference>
<dbReference type="GO" id="GO:0005829">
    <property type="term" value="C:cytosol"/>
    <property type="evidence" value="ECO:0007669"/>
    <property type="project" value="GOC"/>
</dbReference>
<dbReference type="OMA" id="ENENECP"/>
<dbReference type="PIRSF" id="PIRSF007860">
    <property type="entry name" value="VPS11"/>
    <property type="match status" value="1"/>
</dbReference>
<feature type="domain" description="RING-type" evidence="13">
    <location>
        <begin position="927"/>
        <end position="970"/>
    </location>
</feature>
<evidence type="ECO:0000256" key="1">
    <source>
        <dbReference type="ARBA" id="ARBA00007070"/>
    </source>
</evidence>
<keyword evidence="15" id="KW-1185">Reference proteome</keyword>
<evidence type="ECO:0000256" key="4">
    <source>
        <dbReference type="ARBA" id="ARBA00022771"/>
    </source>
</evidence>
<organism evidence="14 15">
    <name type="scientific">Eremothecium cymbalariae (strain CBS 270.75 / DBVPG 7215 / KCTC 17166 / NRRL Y-17582)</name>
    <name type="common">Yeast</name>
    <dbReference type="NCBI Taxonomy" id="931890"/>
    <lineage>
        <taxon>Eukaryota</taxon>
        <taxon>Fungi</taxon>
        <taxon>Dikarya</taxon>
        <taxon>Ascomycota</taxon>
        <taxon>Saccharomycotina</taxon>
        <taxon>Saccharomycetes</taxon>
        <taxon>Saccharomycetales</taxon>
        <taxon>Saccharomycetaceae</taxon>
        <taxon>Eremothecium</taxon>
    </lineage>
</organism>
<sequence length="1027" mass="116930">MSFNSQRQFQLFDNTPIRDPHFGSDVPLYSDPTLSAVTPLGNGIIAIAVRSVYIQTIDLKNSTIIVEFKAFPDNYQVTYLEHVQDSFLISVGECVGQPSSIKIWNLKKSPKQEYDFHSISEVKNGNNTFPISAVCISEDLSCFVLGFVNGRIILVRGDLYRDRGSRQRIIYEDPHNEPITGLHLNNDCSMCFASTTSRILVFKTTGRNSGEPERVLSSTTGVDLNCCSFSRTKDELICCLDDSIDFYQVTGEKRSLVTENPLKKRIFWINDDHLLIVLGVNTANTTALKLNQKADVTNRILILDLKNKLIAMNFLLTSNIVHIYSDTIDGVYSIYLVTTDGIINRITEKAIDKQLKIITQRELYPVALDIAEQHSVPELVIQEIHRQYGDYLYKKNMKEEAVAQYIQCLDVTETSEIISRFGIQKSSRADDSKNLATYIWSMIKQGVSNSDHVTLLLIILIKLRDIDGIEYFISHFSRNGEFVEDGESENDWSVDDESYFYSNTSLFDLRTVLQLFQESKIDAQAFKLVHKFSKDPIQIVDVILTTLEDPHSALKYIKSLHVDDTLRVMIEFSKILLEKLPNDTNALLIDVFTGRYQRLTCNVNILEEKKSVSNNNPVFHSYKAFVTYMYSGTGENSNSEEVQKPTYHPPKPSLVFTSFIDHPFQFVVFLEACLESYNKFQGFIRDKQEILTTLYDVYLSLAQTADNKHKEEWHSKAMGVFKESERLVAGSKSSESSKVSGNVAFDNSLMVLISHINNVDLYSIADYEASDGKSETTSLNKTNLSTTFRSMCLTKDSLKCMNFLEKYGRTEPELYRMSLSFFLSSRQIYEDIGGDLVFKEKVLDKVIAMDLLQPLDILQILSSSNIATFGLVRDFLINHIKSQQRETQNNEKLIASYQQELEEKEEQLSALLNGHDPIQVKVKNNFCTMCHTALDLPIIFFKCGHIFHQRCLSEDSENEDKDRIYKCPNCAVEMENSESLLESQRNVSMNANLLRAALSNEDNHKDRFKVVSEFIGKGGLEIDTINS</sequence>
<dbReference type="InterPro" id="IPR057307">
    <property type="entry name" value="PEP5_VPS11_N"/>
</dbReference>
<dbReference type="InParanoid" id="G8JPC7"/>
<dbReference type="GO" id="GO:0045324">
    <property type="term" value="P:late endosome to vacuole transport"/>
    <property type="evidence" value="ECO:0007669"/>
    <property type="project" value="EnsemblFungi"/>
</dbReference>
<dbReference type="SMART" id="SM00249">
    <property type="entry name" value="PHD"/>
    <property type="match status" value="1"/>
</dbReference>
<dbReference type="InterPro" id="IPR024763">
    <property type="entry name" value="VPS11_C"/>
</dbReference>
<dbReference type="GO" id="GO:0000329">
    <property type="term" value="C:fungal-type vacuole membrane"/>
    <property type="evidence" value="ECO:0007669"/>
    <property type="project" value="UniProtKB-UniRule"/>
</dbReference>
<dbReference type="EMBL" id="CP002498">
    <property type="protein sequence ID" value="AET38185.1"/>
    <property type="molecule type" value="Genomic_DNA"/>
</dbReference>
<comment type="subunit">
    <text evidence="9">Component of the homotypic vacuole fusion and vacuole protein sorting (HOPS) complex. Component of the class C core vacuole/endosome tethering (CORVET) complex.</text>
</comment>
<evidence type="ECO:0000256" key="11">
    <source>
        <dbReference type="PROSITE-ProRule" id="PRU01006"/>
    </source>
</evidence>
<dbReference type="GO" id="GO:0006904">
    <property type="term" value="P:vesicle docking involved in exocytosis"/>
    <property type="evidence" value="ECO:0007669"/>
    <property type="project" value="TreeGrafter"/>
</dbReference>
<dbReference type="InterPro" id="IPR036322">
    <property type="entry name" value="WD40_repeat_dom_sf"/>
</dbReference>